<dbReference type="GO" id="GO:0003700">
    <property type="term" value="F:DNA-binding transcription factor activity"/>
    <property type="evidence" value="ECO:0007669"/>
    <property type="project" value="TreeGrafter"/>
</dbReference>
<dbReference type="InterPro" id="IPR050109">
    <property type="entry name" value="HTH-type_TetR-like_transc_reg"/>
</dbReference>
<reference evidence="6 7" key="1">
    <citation type="submission" date="2019-10" db="EMBL/GenBank/DDBJ databases">
        <authorList>
            <person name="Nie G."/>
            <person name="Ming H."/>
            <person name="Yi B."/>
        </authorList>
    </citation>
    <scope>NUCLEOTIDE SEQUENCE [LARGE SCALE GENOMIC DNA]</scope>
    <source>
        <strain evidence="6 7">CFH 90414</strain>
    </source>
</reference>
<dbReference type="Pfam" id="PF00440">
    <property type="entry name" value="TetR_N"/>
    <property type="match status" value="1"/>
</dbReference>
<dbReference type="PANTHER" id="PTHR30055">
    <property type="entry name" value="HTH-TYPE TRANSCRIPTIONAL REGULATOR RUTR"/>
    <property type="match status" value="1"/>
</dbReference>
<keyword evidence="3" id="KW-0804">Transcription</keyword>
<dbReference type="InterPro" id="IPR001647">
    <property type="entry name" value="HTH_TetR"/>
</dbReference>
<organism evidence="6 7">
    <name type="scientific">Agromyces agglutinans</name>
    <dbReference type="NCBI Taxonomy" id="2662258"/>
    <lineage>
        <taxon>Bacteria</taxon>
        <taxon>Bacillati</taxon>
        <taxon>Actinomycetota</taxon>
        <taxon>Actinomycetes</taxon>
        <taxon>Micrococcales</taxon>
        <taxon>Microbacteriaceae</taxon>
        <taxon>Agromyces</taxon>
    </lineage>
</organism>
<name>A0A6I2FDP7_9MICO</name>
<dbReference type="Gene3D" id="1.10.357.10">
    <property type="entry name" value="Tetracycline Repressor, domain 2"/>
    <property type="match status" value="1"/>
</dbReference>
<protein>
    <submittedName>
        <fullName evidence="6">TetR family transcriptional regulator</fullName>
    </submittedName>
</protein>
<evidence type="ECO:0000256" key="3">
    <source>
        <dbReference type="ARBA" id="ARBA00023163"/>
    </source>
</evidence>
<keyword evidence="7" id="KW-1185">Reference proteome</keyword>
<gene>
    <name evidence="6" type="ORF">GE115_04945</name>
</gene>
<dbReference type="PROSITE" id="PS50977">
    <property type="entry name" value="HTH_TETR_2"/>
    <property type="match status" value="1"/>
</dbReference>
<evidence type="ECO:0000256" key="1">
    <source>
        <dbReference type="ARBA" id="ARBA00023015"/>
    </source>
</evidence>
<evidence type="ECO:0000256" key="4">
    <source>
        <dbReference type="PROSITE-ProRule" id="PRU00335"/>
    </source>
</evidence>
<dbReference type="SUPFAM" id="SSF46689">
    <property type="entry name" value="Homeodomain-like"/>
    <property type="match status" value="1"/>
</dbReference>
<sequence>MSTTTAPPKRADARRNIEAIIEAATALLAVDPDASVQEIAKAAGVGRVTLYGHFDSRTALVTEVATRAVAQTEAALSDIDLSGDAGEAMARLLETTWHLTHRFGGIVVAAGQVLPPEAMRRAHVGLHERARALVERGRRAGRFRADMPVEWQITAIQAVLHAASGSVHRGELDADEAPRLVRDTALALLASPTSR</sequence>
<dbReference type="InterPro" id="IPR036271">
    <property type="entry name" value="Tet_transcr_reg_TetR-rel_C_sf"/>
</dbReference>
<dbReference type="EMBL" id="WJIF01000002">
    <property type="protein sequence ID" value="MRG59218.1"/>
    <property type="molecule type" value="Genomic_DNA"/>
</dbReference>
<evidence type="ECO:0000256" key="2">
    <source>
        <dbReference type="ARBA" id="ARBA00023125"/>
    </source>
</evidence>
<evidence type="ECO:0000259" key="5">
    <source>
        <dbReference type="PROSITE" id="PS50977"/>
    </source>
</evidence>
<accession>A0A6I2FDP7</accession>
<dbReference type="Proteomes" id="UP000431080">
    <property type="component" value="Unassembled WGS sequence"/>
</dbReference>
<feature type="domain" description="HTH tetR-type" evidence="5">
    <location>
        <begin position="14"/>
        <end position="72"/>
    </location>
</feature>
<evidence type="ECO:0000313" key="7">
    <source>
        <dbReference type="Proteomes" id="UP000431080"/>
    </source>
</evidence>
<dbReference type="InterPro" id="IPR009057">
    <property type="entry name" value="Homeodomain-like_sf"/>
</dbReference>
<dbReference type="SUPFAM" id="SSF48498">
    <property type="entry name" value="Tetracyclin repressor-like, C-terminal domain"/>
    <property type="match status" value="1"/>
</dbReference>
<dbReference type="PANTHER" id="PTHR30055:SF234">
    <property type="entry name" value="HTH-TYPE TRANSCRIPTIONAL REGULATOR BETI"/>
    <property type="match status" value="1"/>
</dbReference>
<feature type="DNA-binding region" description="H-T-H motif" evidence="4">
    <location>
        <begin position="35"/>
        <end position="54"/>
    </location>
</feature>
<evidence type="ECO:0000313" key="6">
    <source>
        <dbReference type="EMBL" id="MRG59218.1"/>
    </source>
</evidence>
<dbReference type="GO" id="GO:0000976">
    <property type="term" value="F:transcription cis-regulatory region binding"/>
    <property type="evidence" value="ECO:0007669"/>
    <property type="project" value="TreeGrafter"/>
</dbReference>
<keyword evidence="1" id="KW-0805">Transcription regulation</keyword>
<dbReference type="RefSeq" id="WP_216648754.1">
    <property type="nucleotide sequence ID" value="NZ_WJIF01000002.1"/>
</dbReference>
<proteinExistence type="predicted"/>
<keyword evidence="2 4" id="KW-0238">DNA-binding</keyword>
<dbReference type="AlphaFoldDB" id="A0A6I2FDP7"/>
<comment type="caution">
    <text evidence="6">The sequence shown here is derived from an EMBL/GenBank/DDBJ whole genome shotgun (WGS) entry which is preliminary data.</text>
</comment>